<proteinExistence type="predicted"/>
<protein>
    <submittedName>
        <fullName evidence="1">Uncharacterized protein</fullName>
    </submittedName>
</protein>
<accession>A0ABY5PNZ9</accession>
<evidence type="ECO:0000313" key="2">
    <source>
        <dbReference type="Proteomes" id="UP001058860"/>
    </source>
</evidence>
<gene>
    <name evidence="1" type="ORF">LRS13_11605</name>
</gene>
<keyword evidence="2" id="KW-1185">Reference proteome</keyword>
<evidence type="ECO:0000313" key="1">
    <source>
        <dbReference type="EMBL" id="UUY06125.1"/>
    </source>
</evidence>
<dbReference type="EMBL" id="CP088295">
    <property type="protein sequence ID" value="UUY06125.1"/>
    <property type="molecule type" value="Genomic_DNA"/>
</dbReference>
<organism evidence="1 2">
    <name type="scientific">Svornostia abyssi</name>
    <dbReference type="NCBI Taxonomy" id="2898438"/>
    <lineage>
        <taxon>Bacteria</taxon>
        <taxon>Bacillati</taxon>
        <taxon>Actinomycetota</taxon>
        <taxon>Thermoleophilia</taxon>
        <taxon>Solirubrobacterales</taxon>
        <taxon>Baekduiaceae</taxon>
        <taxon>Svornostia</taxon>
    </lineage>
</organism>
<dbReference type="RefSeq" id="WP_353866554.1">
    <property type="nucleotide sequence ID" value="NZ_CP088295.1"/>
</dbReference>
<reference evidence="2" key="1">
    <citation type="submission" date="2021-11" db="EMBL/GenBank/DDBJ databases">
        <title>Cultivation dependent microbiological survey of springs from the worlds oldest radium mine currently devoted to the extraction of radon-saturated water.</title>
        <authorList>
            <person name="Kapinusova G."/>
            <person name="Smrhova T."/>
            <person name="Strejcek M."/>
            <person name="Suman J."/>
            <person name="Jani K."/>
            <person name="Pajer P."/>
            <person name="Uhlik O."/>
        </authorList>
    </citation>
    <scope>NUCLEOTIDE SEQUENCE [LARGE SCALE GENOMIC DNA]</scope>
    <source>
        <strain evidence="2">J379</strain>
    </source>
</reference>
<sequence length="94" mass="9875">MSVSPVTTTITSPAAALDHDAYAPLDFDTAVETFPPDARRAAAQAIGRHIAEQLRAGRSLFNVVHDAAVHDRIGADGRALASRVRAVEAVEAEA</sequence>
<name>A0ABY5PNZ9_9ACTN</name>
<dbReference type="Proteomes" id="UP001058860">
    <property type="component" value="Chromosome"/>
</dbReference>